<comment type="caution">
    <text evidence="1">The sequence shown here is derived from an EMBL/GenBank/DDBJ whole genome shotgun (WGS) entry which is preliminary data.</text>
</comment>
<dbReference type="AlphaFoldDB" id="A0AAD7VNP2"/>
<dbReference type="KEGG" id="qsa:O6P43_001479"/>
<keyword evidence="3" id="KW-1185">Reference proteome</keyword>
<evidence type="ECO:0000313" key="2">
    <source>
        <dbReference type="EMBL" id="KAJ7982413.1"/>
    </source>
</evidence>
<dbReference type="KEGG" id="qsa:O6P43_001541"/>
<organism evidence="1 3">
    <name type="scientific">Quillaja saponaria</name>
    <name type="common">Soap bark tree</name>
    <dbReference type="NCBI Taxonomy" id="32244"/>
    <lineage>
        <taxon>Eukaryota</taxon>
        <taxon>Viridiplantae</taxon>
        <taxon>Streptophyta</taxon>
        <taxon>Embryophyta</taxon>
        <taxon>Tracheophyta</taxon>
        <taxon>Spermatophyta</taxon>
        <taxon>Magnoliopsida</taxon>
        <taxon>eudicotyledons</taxon>
        <taxon>Gunneridae</taxon>
        <taxon>Pentapetalae</taxon>
        <taxon>rosids</taxon>
        <taxon>fabids</taxon>
        <taxon>Fabales</taxon>
        <taxon>Quillajaceae</taxon>
        <taxon>Quillaja</taxon>
    </lineage>
</organism>
<protein>
    <submittedName>
        <fullName evidence="1">Uncharacterized protein</fullName>
    </submittedName>
</protein>
<proteinExistence type="predicted"/>
<dbReference type="EMBL" id="JARAOO010000001">
    <property type="protein sequence ID" value="KAJ7982345.1"/>
    <property type="molecule type" value="Genomic_DNA"/>
</dbReference>
<reference evidence="1 3" key="1">
    <citation type="journal article" date="2023" name="Science">
        <title>Elucidation of the pathway for biosynthesis of saponin adjuvants from the soapbark tree.</title>
        <authorList>
            <person name="Reed J."/>
            <person name="Orme A."/>
            <person name="El-Demerdash A."/>
            <person name="Owen C."/>
            <person name="Martin L.B.B."/>
            <person name="Misra R.C."/>
            <person name="Kikuchi S."/>
            <person name="Rejzek M."/>
            <person name="Martin A.C."/>
            <person name="Harkess A."/>
            <person name="Leebens-Mack J."/>
            <person name="Louveau T."/>
            <person name="Stephenson M.J."/>
            <person name="Osbourn A."/>
        </authorList>
    </citation>
    <scope>NUCLEOTIDE SEQUENCE [LARGE SCALE GENOMIC DNA]</scope>
    <source>
        <strain evidence="1">S10</strain>
    </source>
</reference>
<evidence type="ECO:0000313" key="1">
    <source>
        <dbReference type="EMBL" id="KAJ7982345.1"/>
    </source>
</evidence>
<evidence type="ECO:0000313" key="3">
    <source>
        <dbReference type="Proteomes" id="UP001163823"/>
    </source>
</evidence>
<dbReference type="Proteomes" id="UP001163823">
    <property type="component" value="Chromosome 1"/>
</dbReference>
<dbReference type="EMBL" id="JARAOO010000001">
    <property type="protein sequence ID" value="KAJ7982413.1"/>
    <property type="molecule type" value="Genomic_DNA"/>
</dbReference>
<name>A0AAD7VNP2_QUISA</name>
<gene>
    <name evidence="1" type="ORF">O6P43_001479</name>
    <name evidence="2" type="ORF">O6P43_001541</name>
</gene>
<sequence length="71" mass="8157">MTSAMATKGLRIGRVWNRLGKIIKKKKEMESKNGNVNGAVDVYKNIDEWMRDSIVEIVTLLCFARSFPYFS</sequence>
<accession>A0AAD7VNP2</accession>